<evidence type="ECO:0000256" key="12">
    <source>
        <dbReference type="ARBA" id="ARBA00022777"/>
    </source>
</evidence>
<dbReference type="InterPro" id="IPR001610">
    <property type="entry name" value="PAC"/>
</dbReference>
<dbReference type="SUPFAM" id="SSF55785">
    <property type="entry name" value="PYP-like sensor domain (PAS domain)"/>
    <property type="match status" value="2"/>
</dbReference>
<dbReference type="PANTHER" id="PTHR41523">
    <property type="entry name" value="TWO-COMPONENT SYSTEM SENSOR PROTEIN"/>
    <property type="match status" value="1"/>
</dbReference>
<evidence type="ECO:0000313" key="22">
    <source>
        <dbReference type="Proteomes" id="UP000053675"/>
    </source>
</evidence>
<evidence type="ECO:0000256" key="6">
    <source>
        <dbReference type="ARBA" id="ARBA00022606"/>
    </source>
</evidence>
<comment type="catalytic activity">
    <reaction evidence="1">
        <text>ATP + protein L-histidine = ADP + protein N-phospho-L-histidine.</text>
        <dbReference type="EC" id="2.7.13.3"/>
    </reaction>
</comment>
<dbReference type="GO" id="GO:0000160">
    <property type="term" value="P:phosphorelay signal transduction system"/>
    <property type="evidence" value="ECO:0007669"/>
    <property type="project" value="InterPro"/>
</dbReference>
<keyword evidence="6" id="KW-0716">Sensory transduction</keyword>
<dbReference type="SUPFAM" id="SSF52172">
    <property type="entry name" value="CheY-like"/>
    <property type="match status" value="1"/>
</dbReference>
<dbReference type="InterPro" id="IPR000700">
    <property type="entry name" value="PAS-assoc_C"/>
</dbReference>
<dbReference type="PROSITE" id="PS50110">
    <property type="entry name" value="RESPONSE_REGULATORY"/>
    <property type="match status" value="1"/>
</dbReference>
<dbReference type="InterPro" id="IPR000014">
    <property type="entry name" value="PAS"/>
</dbReference>
<dbReference type="SMART" id="SM00086">
    <property type="entry name" value="PAC"/>
    <property type="match status" value="2"/>
</dbReference>
<evidence type="ECO:0000256" key="17">
    <source>
        <dbReference type="PROSITE-ProRule" id="PRU00169"/>
    </source>
</evidence>
<dbReference type="InterPro" id="IPR001789">
    <property type="entry name" value="Sig_transdc_resp-reg_receiver"/>
</dbReference>
<dbReference type="Gene3D" id="3.40.50.2300">
    <property type="match status" value="1"/>
</dbReference>
<dbReference type="InterPro" id="IPR013656">
    <property type="entry name" value="PAS_4"/>
</dbReference>
<dbReference type="InterPro" id="IPR011006">
    <property type="entry name" value="CheY-like_superfamily"/>
</dbReference>
<dbReference type="Gene3D" id="3.30.450.20">
    <property type="entry name" value="PAS domain"/>
    <property type="match status" value="2"/>
</dbReference>
<keyword evidence="5 17" id="KW-0597">Phosphoprotein</keyword>
<evidence type="ECO:0000256" key="8">
    <source>
        <dbReference type="ARBA" id="ARBA00022643"/>
    </source>
</evidence>
<evidence type="ECO:0000256" key="7">
    <source>
        <dbReference type="ARBA" id="ARBA00022630"/>
    </source>
</evidence>
<dbReference type="PROSITE" id="PS50112">
    <property type="entry name" value="PAS"/>
    <property type="match status" value="1"/>
</dbReference>
<comment type="caution">
    <text evidence="21">The sequence shown here is derived from an EMBL/GenBank/DDBJ whole genome shotgun (WGS) entry which is preliminary data.</text>
</comment>
<dbReference type="Gene3D" id="3.30.565.10">
    <property type="entry name" value="Histidine kinase-like ATPase, C-terminal domain"/>
    <property type="match status" value="1"/>
</dbReference>
<dbReference type="CDD" id="cd00130">
    <property type="entry name" value="PAS"/>
    <property type="match status" value="2"/>
</dbReference>
<evidence type="ECO:0000256" key="5">
    <source>
        <dbReference type="ARBA" id="ARBA00022553"/>
    </source>
</evidence>
<dbReference type="Pfam" id="PF13426">
    <property type="entry name" value="PAS_9"/>
    <property type="match status" value="1"/>
</dbReference>
<keyword evidence="15" id="KW-0843">Virulence</keyword>
<keyword evidence="4" id="KW-0600">Photoreceptor protein</keyword>
<evidence type="ECO:0000259" key="19">
    <source>
        <dbReference type="PROSITE" id="PS50112"/>
    </source>
</evidence>
<dbReference type="GO" id="GO:0004673">
    <property type="term" value="F:protein histidine kinase activity"/>
    <property type="evidence" value="ECO:0007669"/>
    <property type="project" value="UniProtKB-EC"/>
</dbReference>
<name>A0A084UA70_9HYPH</name>
<dbReference type="Proteomes" id="UP000053675">
    <property type="component" value="Unassembled WGS sequence"/>
</dbReference>
<evidence type="ECO:0000313" key="21">
    <source>
        <dbReference type="EMBL" id="KFB09856.1"/>
    </source>
</evidence>
<evidence type="ECO:0000256" key="4">
    <source>
        <dbReference type="ARBA" id="ARBA00022543"/>
    </source>
</evidence>
<dbReference type="InterPro" id="IPR035965">
    <property type="entry name" value="PAS-like_dom_sf"/>
</dbReference>
<keyword evidence="7" id="KW-0285">Flavoprotein</keyword>
<dbReference type="STRING" id="472175.EL18_00876"/>
<evidence type="ECO:0000256" key="9">
    <source>
        <dbReference type="ARBA" id="ARBA00022679"/>
    </source>
</evidence>
<dbReference type="SMART" id="SM00448">
    <property type="entry name" value="REC"/>
    <property type="match status" value="1"/>
</dbReference>
<dbReference type="RefSeq" id="WP_051913761.1">
    <property type="nucleotide sequence ID" value="NZ_JMQM01000001.1"/>
</dbReference>
<evidence type="ECO:0000256" key="15">
    <source>
        <dbReference type="ARBA" id="ARBA00023026"/>
    </source>
</evidence>
<dbReference type="GO" id="GO:0009881">
    <property type="term" value="F:photoreceptor activity"/>
    <property type="evidence" value="ECO:0007669"/>
    <property type="project" value="UniProtKB-KW"/>
</dbReference>
<protein>
    <recommendedName>
        <fullName evidence="3">Blue-light-activated histidine kinase</fullName>
        <ecNumber evidence="2">2.7.13.3</ecNumber>
    </recommendedName>
</protein>
<dbReference type="EMBL" id="JMQM01000001">
    <property type="protein sequence ID" value="KFB09856.1"/>
    <property type="molecule type" value="Genomic_DNA"/>
</dbReference>
<dbReference type="SMART" id="SM00911">
    <property type="entry name" value="HWE_HK"/>
    <property type="match status" value="1"/>
</dbReference>
<dbReference type="GO" id="GO:0005524">
    <property type="term" value="F:ATP binding"/>
    <property type="evidence" value="ECO:0007669"/>
    <property type="project" value="UniProtKB-KW"/>
</dbReference>
<dbReference type="PATRIC" id="fig|472175.3.peg.887"/>
<keyword evidence="10" id="KW-0677">Repeat</keyword>
<dbReference type="AlphaFoldDB" id="A0A084UA70"/>
<keyword evidence="11" id="KW-0547">Nucleotide-binding</keyword>
<dbReference type="Pfam" id="PF07536">
    <property type="entry name" value="HWE_HK"/>
    <property type="match status" value="1"/>
</dbReference>
<dbReference type="SMART" id="SM00091">
    <property type="entry name" value="PAS"/>
    <property type="match status" value="2"/>
</dbReference>
<evidence type="ECO:0000256" key="16">
    <source>
        <dbReference type="ARBA" id="ARBA00023170"/>
    </source>
</evidence>
<keyword evidence="13" id="KW-0067">ATP-binding</keyword>
<keyword evidence="22" id="KW-1185">Reference proteome</keyword>
<feature type="modified residue" description="4-aspartylphosphate" evidence="17">
    <location>
        <position position="549"/>
    </location>
</feature>
<dbReference type="eggNOG" id="COG3920">
    <property type="taxonomic scope" value="Bacteria"/>
</dbReference>
<keyword evidence="8" id="KW-0288">FMN</keyword>
<feature type="domain" description="PAC" evidence="20">
    <location>
        <begin position="97"/>
        <end position="149"/>
    </location>
</feature>
<evidence type="ECO:0000256" key="14">
    <source>
        <dbReference type="ARBA" id="ARBA00022991"/>
    </source>
</evidence>
<dbReference type="PROSITE" id="PS50113">
    <property type="entry name" value="PAC"/>
    <property type="match status" value="2"/>
</dbReference>
<feature type="domain" description="PAS" evidence="19">
    <location>
        <begin position="150"/>
        <end position="190"/>
    </location>
</feature>
<evidence type="ECO:0000256" key="10">
    <source>
        <dbReference type="ARBA" id="ARBA00022737"/>
    </source>
</evidence>
<feature type="domain" description="Response regulatory" evidence="18">
    <location>
        <begin position="499"/>
        <end position="609"/>
    </location>
</feature>
<dbReference type="eggNOG" id="COG0784">
    <property type="taxonomic scope" value="Bacteria"/>
</dbReference>
<accession>A0A084UA70</accession>
<keyword evidence="16" id="KW-0675">Receptor</keyword>
<keyword evidence="9 21" id="KW-0808">Transferase</keyword>
<dbReference type="EC" id="2.7.13.3" evidence="2"/>
<gene>
    <name evidence="21" type="ORF">EL18_00876</name>
</gene>
<evidence type="ECO:0000256" key="2">
    <source>
        <dbReference type="ARBA" id="ARBA00012438"/>
    </source>
</evidence>
<keyword evidence="12 21" id="KW-0418">Kinase</keyword>
<keyword evidence="14" id="KW-0157">Chromophore</keyword>
<dbReference type="NCBIfam" id="TIGR00229">
    <property type="entry name" value="sensory_box"/>
    <property type="match status" value="2"/>
</dbReference>
<dbReference type="OrthoDB" id="341208at2"/>
<dbReference type="Pfam" id="PF08448">
    <property type="entry name" value="PAS_4"/>
    <property type="match status" value="1"/>
</dbReference>
<proteinExistence type="predicted"/>
<dbReference type="InterPro" id="IPR036890">
    <property type="entry name" value="HATPase_C_sf"/>
</dbReference>
<organism evidence="21 22">
    <name type="scientific">Nitratireductor basaltis</name>
    <dbReference type="NCBI Taxonomy" id="472175"/>
    <lineage>
        <taxon>Bacteria</taxon>
        <taxon>Pseudomonadati</taxon>
        <taxon>Pseudomonadota</taxon>
        <taxon>Alphaproteobacteria</taxon>
        <taxon>Hyphomicrobiales</taxon>
        <taxon>Phyllobacteriaceae</taxon>
        <taxon>Nitratireductor</taxon>
    </lineage>
</organism>
<reference evidence="21 22" key="1">
    <citation type="submission" date="2014-05" db="EMBL/GenBank/DDBJ databases">
        <title>Draft Genome Sequence of Nitratireductor basaltis Strain UMTGB225, A Marine Bacterium Isolated from Green Barrel Tunicate.</title>
        <authorList>
            <person name="Gan H.Y."/>
        </authorList>
    </citation>
    <scope>NUCLEOTIDE SEQUENCE [LARGE SCALE GENOMIC DNA]</scope>
    <source>
        <strain evidence="21 22">UMTGB225</strain>
    </source>
</reference>
<evidence type="ECO:0000259" key="20">
    <source>
        <dbReference type="PROSITE" id="PS50113"/>
    </source>
</evidence>
<evidence type="ECO:0000256" key="13">
    <source>
        <dbReference type="ARBA" id="ARBA00022840"/>
    </source>
</evidence>
<dbReference type="InterPro" id="IPR011102">
    <property type="entry name" value="Sig_transdc_His_kinase_HWE"/>
</dbReference>
<evidence type="ECO:0000256" key="3">
    <source>
        <dbReference type="ARBA" id="ARBA00021740"/>
    </source>
</evidence>
<evidence type="ECO:0000256" key="1">
    <source>
        <dbReference type="ARBA" id="ARBA00000085"/>
    </source>
</evidence>
<dbReference type="PANTHER" id="PTHR41523:SF8">
    <property type="entry name" value="ETHYLENE RESPONSE SENSOR PROTEIN"/>
    <property type="match status" value="1"/>
</dbReference>
<sequence>MTDRPSDNQKPSEDFLSLIPTGALLEVLPIGVYACDTDGRIIFFNKRAAEIWGGAPDLGENVARFCGAHRLRDADGAVIRHEDSPMAQVLQERTPFRDGKVIIEKPDGSRVAALVNIDPVFEAGGKFRGAVNCFQDISSVERVQDQIARKERELEDTLAVLPAAIYRTDADGRIIFYNDTACELAGRTPEIGKERWCVSWRLRTPDGLELPHGECPMAIALRTQEPIFGQEILLERPDGEQIPCLAYPTPLFSEGEMIGAVNMLVDITERKRAEEHQVLLINELNHRVKNTLAMVQSIASHTLRSNSEPKAFVSSLSGRIQAFARAHNMLIKGPSGTELADLINDQVLLAKGLENRVMSGGPTVFLEPQLALHLALVLYELGSNARQHGSLSSEHGCVSIQWDIEEDNQSRNLRLTWRETGGPSPSAEQARGFGRSLIEKSLRAHGAEAHMQFLHDGLLLTIDLPLPRFALGAKFVNPLEVNARKVAAASEAISLKGMRVLIIEDEPLVALDIENMLQEHGCETLGPANTVENALKQVAHGGFDVALLDANLQGKGVDEVAAALTKSGIGFAFVSGYGSDGLPEEFRHAPLLSKPFSAESLIACINTVVEGSPTRDTASSIKSNGH</sequence>
<feature type="domain" description="PAC" evidence="20">
    <location>
        <begin position="228"/>
        <end position="279"/>
    </location>
</feature>
<evidence type="ECO:0000256" key="11">
    <source>
        <dbReference type="ARBA" id="ARBA00022741"/>
    </source>
</evidence>
<evidence type="ECO:0000259" key="18">
    <source>
        <dbReference type="PROSITE" id="PS50110"/>
    </source>
</evidence>